<name>C5KFV1_PERM5</name>
<sequence length="98" mass="11840">MASRRERITQLIPNPDAMRRRESTREWRYSQPDGNPNKRFRDDDDITKMRAKFPRVHLTQREKLRKRFGICEAFNKEIDKIKSHRIKLAISANGYPRQ</sequence>
<feature type="region of interest" description="Disordered" evidence="1">
    <location>
        <begin position="19"/>
        <end position="42"/>
    </location>
</feature>
<evidence type="ECO:0000313" key="3">
    <source>
        <dbReference type="Proteomes" id="UP000007800"/>
    </source>
</evidence>
<dbReference type="Proteomes" id="UP000007800">
    <property type="component" value="Unassembled WGS sequence"/>
</dbReference>
<protein>
    <submittedName>
        <fullName evidence="2">Uncharacterized protein</fullName>
    </submittedName>
</protein>
<evidence type="ECO:0000313" key="2">
    <source>
        <dbReference type="EMBL" id="EER16653.1"/>
    </source>
</evidence>
<dbReference type="EMBL" id="GG672861">
    <property type="protein sequence ID" value="EER16653.1"/>
    <property type="molecule type" value="Genomic_DNA"/>
</dbReference>
<dbReference type="AlphaFoldDB" id="C5KFV1"/>
<reference evidence="2 3" key="1">
    <citation type="submission" date="2008-07" db="EMBL/GenBank/DDBJ databases">
        <authorList>
            <person name="El-Sayed N."/>
            <person name="Caler E."/>
            <person name="Inman J."/>
            <person name="Amedeo P."/>
            <person name="Hass B."/>
            <person name="Wortman J."/>
        </authorList>
    </citation>
    <scope>NUCLEOTIDE SEQUENCE [LARGE SCALE GENOMIC DNA]</scope>
    <source>
        <strain evidence="3">ATCC 50983 / TXsc</strain>
    </source>
</reference>
<keyword evidence="3" id="KW-1185">Reference proteome</keyword>
<gene>
    <name evidence="2" type="ORF">Pmar_PMAR019334</name>
</gene>
<accession>C5KFV1</accession>
<feature type="compositionally biased region" description="Basic and acidic residues" evidence="1">
    <location>
        <begin position="19"/>
        <end position="28"/>
    </location>
</feature>
<proteinExistence type="predicted"/>
<evidence type="ECO:0000256" key="1">
    <source>
        <dbReference type="SAM" id="MobiDB-lite"/>
    </source>
</evidence>
<organism evidence="3">
    <name type="scientific">Perkinsus marinus (strain ATCC 50983 / TXsc)</name>
    <dbReference type="NCBI Taxonomy" id="423536"/>
    <lineage>
        <taxon>Eukaryota</taxon>
        <taxon>Sar</taxon>
        <taxon>Alveolata</taxon>
        <taxon>Perkinsozoa</taxon>
        <taxon>Perkinsea</taxon>
        <taxon>Perkinsida</taxon>
        <taxon>Perkinsidae</taxon>
        <taxon>Perkinsus</taxon>
    </lineage>
</organism>
<dbReference type="InParanoid" id="C5KFV1"/>
<dbReference type="GeneID" id="9063752"/>
<dbReference type="RefSeq" id="XP_002784857.1">
    <property type="nucleotide sequence ID" value="XM_002784811.1"/>
</dbReference>